<evidence type="ECO:0000259" key="17">
    <source>
        <dbReference type="PROSITE" id="PS51194"/>
    </source>
</evidence>
<evidence type="ECO:0000256" key="5">
    <source>
        <dbReference type="ARBA" id="ARBA00022801"/>
    </source>
</evidence>
<evidence type="ECO:0000256" key="1">
    <source>
        <dbReference type="ARBA" id="ARBA00007504"/>
    </source>
</evidence>
<dbReference type="GO" id="GO:0006310">
    <property type="term" value="P:DNA recombination"/>
    <property type="evidence" value="ECO:0007669"/>
    <property type="project" value="UniProtKB-UniRule"/>
</dbReference>
<evidence type="ECO:0000256" key="15">
    <source>
        <dbReference type="RuleBase" id="RU363016"/>
    </source>
</evidence>
<dbReference type="PROSITE" id="PS51194">
    <property type="entry name" value="HELICASE_CTER"/>
    <property type="match status" value="1"/>
</dbReference>
<evidence type="ECO:0000256" key="14">
    <source>
        <dbReference type="ARBA" id="ARBA00048988"/>
    </source>
</evidence>
<dbReference type="AlphaFoldDB" id="A0A0G1QWQ1"/>
<comment type="catalytic activity">
    <reaction evidence="14 15">
        <text>ATP + H2O = ADP + phosphate + H(+)</text>
        <dbReference type="Rhea" id="RHEA:13065"/>
        <dbReference type="ChEBI" id="CHEBI:15377"/>
        <dbReference type="ChEBI" id="CHEBI:15378"/>
        <dbReference type="ChEBI" id="CHEBI:30616"/>
        <dbReference type="ChEBI" id="CHEBI:43474"/>
        <dbReference type="ChEBI" id="CHEBI:456216"/>
        <dbReference type="EC" id="5.6.2.4"/>
    </reaction>
</comment>
<dbReference type="Gene3D" id="2.40.50.140">
    <property type="entry name" value="Nucleic acid-binding proteins"/>
    <property type="match status" value="1"/>
</dbReference>
<dbReference type="InterPro" id="IPR011545">
    <property type="entry name" value="DEAD/DEAH_box_helicase_dom"/>
</dbReference>
<dbReference type="GO" id="GO:0016887">
    <property type="term" value="F:ATP hydrolysis activity"/>
    <property type="evidence" value="ECO:0007669"/>
    <property type="project" value="RHEA"/>
</dbReference>
<dbReference type="InterPro" id="IPR047112">
    <property type="entry name" value="RecG/Mfd"/>
</dbReference>
<comment type="caution">
    <text evidence="18">The sequence shown here is derived from an EMBL/GenBank/DDBJ whole genome shotgun (WGS) entry which is preliminary data.</text>
</comment>
<dbReference type="GO" id="GO:0006281">
    <property type="term" value="P:DNA repair"/>
    <property type="evidence" value="ECO:0007669"/>
    <property type="project" value="UniProtKB-UniRule"/>
</dbReference>
<dbReference type="NCBIfam" id="NF008168">
    <property type="entry name" value="PRK10917.2-2"/>
    <property type="match status" value="1"/>
</dbReference>
<evidence type="ECO:0000313" key="18">
    <source>
        <dbReference type="EMBL" id="KKU49342.1"/>
    </source>
</evidence>
<evidence type="ECO:0000256" key="8">
    <source>
        <dbReference type="ARBA" id="ARBA00023125"/>
    </source>
</evidence>
<dbReference type="GO" id="GO:0005524">
    <property type="term" value="F:ATP binding"/>
    <property type="evidence" value="ECO:0007669"/>
    <property type="project" value="UniProtKB-KW"/>
</dbReference>
<keyword evidence="7 15" id="KW-0067">ATP-binding</keyword>
<dbReference type="GO" id="GO:0043138">
    <property type="term" value="F:3'-5' DNA helicase activity"/>
    <property type="evidence" value="ECO:0007669"/>
    <property type="project" value="UniProtKB-EC"/>
</dbReference>
<reference evidence="18 19" key="1">
    <citation type="journal article" date="2015" name="Nature">
        <title>rRNA introns, odd ribosomes, and small enigmatic genomes across a large radiation of phyla.</title>
        <authorList>
            <person name="Brown C.T."/>
            <person name="Hug L.A."/>
            <person name="Thomas B.C."/>
            <person name="Sharon I."/>
            <person name="Castelle C.J."/>
            <person name="Singh A."/>
            <person name="Wilkins M.J."/>
            <person name="Williams K.H."/>
            <person name="Banfield J.F."/>
        </authorList>
    </citation>
    <scope>NUCLEOTIDE SEQUENCE [LARGE SCALE GENOMIC DNA]</scope>
</reference>
<dbReference type="SMART" id="SM00487">
    <property type="entry name" value="DEXDc"/>
    <property type="match status" value="1"/>
</dbReference>
<dbReference type="PANTHER" id="PTHR47964">
    <property type="entry name" value="ATP-DEPENDENT DNA HELICASE HOMOLOG RECG, CHLOROPLASTIC"/>
    <property type="match status" value="1"/>
</dbReference>
<dbReference type="Proteomes" id="UP000034831">
    <property type="component" value="Unassembled WGS sequence"/>
</dbReference>
<evidence type="ECO:0000256" key="11">
    <source>
        <dbReference type="ARBA" id="ARBA00023235"/>
    </source>
</evidence>
<dbReference type="SUPFAM" id="SSF50249">
    <property type="entry name" value="Nucleic acid-binding proteins"/>
    <property type="match status" value="1"/>
</dbReference>
<keyword evidence="4 15" id="KW-0227">DNA damage</keyword>
<evidence type="ECO:0000259" key="16">
    <source>
        <dbReference type="PROSITE" id="PS51192"/>
    </source>
</evidence>
<evidence type="ECO:0000256" key="9">
    <source>
        <dbReference type="ARBA" id="ARBA00023172"/>
    </source>
</evidence>
<dbReference type="Pfam" id="PF00271">
    <property type="entry name" value="Helicase_C"/>
    <property type="match status" value="1"/>
</dbReference>
<dbReference type="Pfam" id="PF19833">
    <property type="entry name" value="RecG_dom3_C"/>
    <property type="match status" value="1"/>
</dbReference>
<dbReference type="EMBL" id="LCNC01000002">
    <property type="protein sequence ID" value="KKU49342.1"/>
    <property type="molecule type" value="Genomic_DNA"/>
</dbReference>
<keyword evidence="8" id="KW-0238">DNA-binding</keyword>
<dbReference type="Pfam" id="PF00270">
    <property type="entry name" value="DEAD"/>
    <property type="match status" value="1"/>
</dbReference>
<dbReference type="Gene3D" id="3.40.50.300">
    <property type="entry name" value="P-loop containing nucleotide triphosphate hydrolases"/>
    <property type="match status" value="2"/>
</dbReference>
<keyword evidence="3 15" id="KW-0547">Nucleotide-binding</keyword>
<accession>A0A0G1QWQ1</accession>
<dbReference type="InterPro" id="IPR014001">
    <property type="entry name" value="Helicase_ATP-bd"/>
</dbReference>
<feature type="domain" description="Helicase C-terminal" evidence="17">
    <location>
        <begin position="457"/>
        <end position="613"/>
    </location>
</feature>
<evidence type="ECO:0000256" key="12">
    <source>
        <dbReference type="ARBA" id="ARBA00034617"/>
    </source>
</evidence>
<feature type="domain" description="Helicase ATP-binding" evidence="16">
    <location>
        <begin position="275"/>
        <end position="431"/>
    </location>
</feature>
<dbReference type="InterPro" id="IPR045562">
    <property type="entry name" value="RecG_dom3_C"/>
</dbReference>
<comment type="function">
    <text evidence="15">Plays a critical role in recombination and DNA repair. Helps process Holliday junction intermediates to mature products by catalyzing branch migration. Has replication fork regression activity, unwinds stalled or blocked replication forks to make a HJ that can be resolved. Has a DNA unwinding activity characteristic of a DNA helicase with 3'-5' polarity.</text>
</comment>
<dbReference type="NCBIfam" id="NF008165">
    <property type="entry name" value="PRK10917.1-3"/>
    <property type="match status" value="1"/>
</dbReference>
<dbReference type="EC" id="5.6.2.4" evidence="13 15"/>
<dbReference type="InterPro" id="IPR001650">
    <property type="entry name" value="Helicase_C-like"/>
</dbReference>
<dbReference type="PANTHER" id="PTHR47964:SF1">
    <property type="entry name" value="ATP-DEPENDENT DNA HELICASE HOMOLOG RECG, CHLOROPLASTIC"/>
    <property type="match status" value="1"/>
</dbReference>
<dbReference type="CDD" id="cd04488">
    <property type="entry name" value="RecG_wedge_OBF"/>
    <property type="match status" value="1"/>
</dbReference>
<keyword evidence="5 15" id="KW-0378">Hydrolase</keyword>
<evidence type="ECO:0000256" key="7">
    <source>
        <dbReference type="ARBA" id="ARBA00022840"/>
    </source>
</evidence>
<evidence type="ECO:0000256" key="6">
    <source>
        <dbReference type="ARBA" id="ARBA00022806"/>
    </source>
</evidence>
<dbReference type="InterPro" id="IPR004609">
    <property type="entry name" value="ATP-dep_DNA_helicase_RecG"/>
</dbReference>
<evidence type="ECO:0000256" key="2">
    <source>
        <dbReference type="ARBA" id="ARBA00017846"/>
    </source>
</evidence>
<keyword evidence="10 15" id="KW-0234">DNA repair</keyword>
<dbReference type="Pfam" id="PF17191">
    <property type="entry name" value="RecG_wedge"/>
    <property type="match status" value="1"/>
</dbReference>
<comment type="similarity">
    <text evidence="1 15">Belongs to the helicase family. RecG subfamily.</text>
</comment>
<evidence type="ECO:0000313" key="19">
    <source>
        <dbReference type="Proteomes" id="UP000034831"/>
    </source>
</evidence>
<dbReference type="InterPro" id="IPR033454">
    <property type="entry name" value="RecG_wedge"/>
</dbReference>
<evidence type="ECO:0000256" key="13">
    <source>
        <dbReference type="ARBA" id="ARBA00034808"/>
    </source>
</evidence>
<evidence type="ECO:0000256" key="3">
    <source>
        <dbReference type="ARBA" id="ARBA00022741"/>
    </source>
</evidence>
<protein>
    <recommendedName>
        <fullName evidence="2 15">ATP-dependent DNA helicase RecG</fullName>
        <ecNumber evidence="13 15">5.6.2.4</ecNumber>
    </recommendedName>
</protein>
<dbReference type="NCBIfam" id="TIGR00643">
    <property type="entry name" value="recG"/>
    <property type="match status" value="1"/>
</dbReference>
<dbReference type="GO" id="GO:0003677">
    <property type="term" value="F:DNA binding"/>
    <property type="evidence" value="ECO:0007669"/>
    <property type="project" value="UniProtKB-KW"/>
</dbReference>
<keyword evidence="6 15" id="KW-0347">Helicase</keyword>
<dbReference type="SUPFAM" id="SSF52540">
    <property type="entry name" value="P-loop containing nucleoside triphosphate hydrolases"/>
    <property type="match status" value="2"/>
</dbReference>
<dbReference type="PROSITE" id="PS51192">
    <property type="entry name" value="HELICASE_ATP_BIND_1"/>
    <property type="match status" value="1"/>
</dbReference>
<organism evidence="18 19">
    <name type="scientific">Candidatus Woesebacteria bacterium GW2011_GWF2_46_8</name>
    <dbReference type="NCBI Taxonomy" id="1618604"/>
    <lineage>
        <taxon>Bacteria</taxon>
        <taxon>Candidatus Woeseibacteriota</taxon>
    </lineage>
</organism>
<dbReference type="InterPro" id="IPR027417">
    <property type="entry name" value="P-loop_NTPase"/>
</dbReference>
<keyword evidence="11" id="KW-0413">Isomerase</keyword>
<dbReference type="CDD" id="cd17992">
    <property type="entry name" value="DEXHc_RecG"/>
    <property type="match status" value="1"/>
</dbReference>
<dbReference type="PATRIC" id="fig|1618604.3.peg.46"/>
<gene>
    <name evidence="18" type="ORF">UX67_C0002G0027</name>
</gene>
<keyword evidence="9 15" id="KW-0233">DNA recombination</keyword>
<dbReference type="InterPro" id="IPR012340">
    <property type="entry name" value="NA-bd_OB-fold"/>
</dbReference>
<evidence type="ECO:0000256" key="4">
    <source>
        <dbReference type="ARBA" id="ARBA00022763"/>
    </source>
</evidence>
<name>A0A0G1QWQ1_9BACT</name>
<comment type="catalytic activity">
    <reaction evidence="12 15">
        <text>Couples ATP hydrolysis with the unwinding of duplex DNA by translocating in the 3'-5' direction.</text>
        <dbReference type="EC" id="5.6.2.4"/>
    </reaction>
</comment>
<sequence length="674" mass="75925">MDVTTSVAELSLVGPIYLRRLKKLNIERVEELLHHLPHRYLDFSLTSDIGRAQLGETLTLRGEVTSIKNLYTRSGKKIQLAEVSDTTGTILAVWFNQPFLVRTLYPGVKVALAGKIDWFGRKRALISPEYEKVFKGKGSVHTGRIIPVYPETAGVSSKWIRGRVKEAFAETHGKIKEFLPPAVLDELNLVNFPEAVSSVHFPDNLDQAEAGRKRLAFNELLFLQLKNVWRKREWEKNQSTHKLAVQKKPFDEFILSLPFELTPSQKRSVGEIRQDLERGVPMNRLLEGDVGSGKTVVAAIAAFASFLNGCQTVFMAPTQILAQQHYETLNKLFKKLKVRISLITSETKKLEIGRTDIFIGTHALIHQKIDFDKVGLVVIDEQHRFGVEQRAHLVKKVGRRKIAPHVLTMTATPIPRSVALTFYGDLDLSTLTELPKGRQKITTWIVPPLKRAGAYGWIKEKIEKDGTQAFVVCPLIEESEKETMAQVKAATKEYEILKKVFKPLTVGLLHGRMKAKEKEKALSEFRQGKLNILVSTPVVEVGIDVPNATIMLAEAAERFGLAQLHQLRGRVGRSEKKSYCLLISESKSQKVISRLAAMTKSLSGFELAELDLRLRGPGEVFGTKQHGFPELKIARWDDIELIKEVKKVAEEVFGVPRKYSELHSYLAQKQIIAN</sequence>
<dbReference type="SMART" id="SM00490">
    <property type="entry name" value="HELICc"/>
    <property type="match status" value="1"/>
</dbReference>
<evidence type="ECO:0000256" key="10">
    <source>
        <dbReference type="ARBA" id="ARBA00023204"/>
    </source>
</evidence>
<proteinExistence type="inferred from homology"/>